<dbReference type="InterPro" id="IPR016181">
    <property type="entry name" value="Acyl_CoA_acyltransferase"/>
</dbReference>
<protein>
    <submittedName>
        <fullName evidence="2">GNAT family acetyltransferase</fullName>
    </submittedName>
</protein>
<evidence type="ECO:0000259" key="1">
    <source>
        <dbReference type="PROSITE" id="PS51186"/>
    </source>
</evidence>
<reference evidence="2 3" key="1">
    <citation type="submission" date="2016-07" db="EMBL/GenBank/DDBJ databases">
        <title>Pervasive Adenine N6-methylation of Active Genes in Fungi.</title>
        <authorList>
            <consortium name="DOE Joint Genome Institute"/>
            <person name="Mondo S.J."/>
            <person name="Dannebaum R.O."/>
            <person name="Kuo R.C."/>
            <person name="Labutti K."/>
            <person name="Haridas S."/>
            <person name="Kuo A."/>
            <person name="Salamov A."/>
            <person name="Ahrendt S.R."/>
            <person name="Lipzen A."/>
            <person name="Sullivan W."/>
            <person name="Andreopoulos W.B."/>
            <person name="Clum A."/>
            <person name="Lindquist E."/>
            <person name="Daum C."/>
            <person name="Ramamoorthy G.K."/>
            <person name="Gryganskyi A."/>
            <person name="Culley D."/>
            <person name="Magnuson J.K."/>
            <person name="James T.Y."/>
            <person name="O'Malley M.A."/>
            <person name="Stajich J.E."/>
            <person name="Spatafora J.W."/>
            <person name="Visel A."/>
            <person name="Grigoriev I.V."/>
        </authorList>
    </citation>
    <scope>NUCLEOTIDE SEQUENCE [LARGE SCALE GENOMIC DNA]</scope>
    <source>
        <strain evidence="2 3">CBS 931.73</strain>
    </source>
</reference>
<keyword evidence="3" id="KW-1185">Reference proteome</keyword>
<dbReference type="PROSITE" id="PS51186">
    <property type="entry name" value="GNAT"/>
    <property type="match status" value="1"/>
</dbReference>
<keyword evidence="2" id="KW-0808">Transferase</keyword>
<comment type="caution">
    <text evidence="2">The sequence shown here is derived from an EMBL/GenBank/DDBJ whole genome shotgun (WGS) entry which is preliminary data.</text>
</comment>
<evidence type="ECO:0000313" key="2">
    <source>
        <dbReference type="EMBL" id="ORX95162.1"/>
    </source>
</evidence>
<proteinExistence type="predicted"/>
<dbReference type="AlphaFoldDB" id="A0A1Y1YB41"/>
<sequence length="177" mass="19949">MRSFEITNEKVNADVVAHPAASPDAPQIMALLVETAKWLLSKGISQWSDLIQGIDNRHRMAERIEEGSVFKFVKGDVLVGVVIILEQPSPWDIELWGDAGHPESLYIHRLAINREYSGVGRDIMRWVENGIVYSNKTKLRLDCMGSSPALNKFYQSLGYSYQGKSNTGYSLYEKSIK</sequence>
<dbReference type="Gene3D" id="3.40.630.30">
    <property type="match status" value="1"/>
</dbReference>
<dbReference type="GO" id="GO:0016747">
    <property type="term" value="F:acyltransferase activity, transferring groups other than amino-acyl groups"/>
    <property type="evidence" value="ECO:0007669"/>
    <property type="project" value="InterPro"/>
</dbReference>
<dbReference type="EMBL" id="MCFE01000184">
    <property type="protein sequence ID" value="ORX95162.1"/>
    <property type="molecule type" value="Genomic_DNA"/>
</dbReference>
<dbReference type="SUPFAM" id="SSF55729">
    <property type="entry name" value="Acyl-CoA N-acyltransferases (Nat)"/>
    <property type="match status" value="1"/>
</dbReference>
<dbReference type="InParanoid" id="A0A1Y1YB41"/>
<dbReference type="OrthoDB" id="2350977at2759"/>
<dbReference type="InterPro" id="IPR000182">
    <property type="entry name" value="GNAT_dom"/>
</dbReference>
<name>A0A1Y1YB41_9FUNG</name>
<organism evidence="2 3">
    <name type="scientific">Basidiobolus meristosporus CBS 931.73</name>
    <dbReference type="NCBI Taxonomy" id="1314790"/>
    <lineage>
        <taxon>Eukaryota</taxon>
        <taxon>Fungi</taxon>
        <taxon>Fungi incertae sedis</taxon>
        <taxon>Zoopagomycota</taxon>
        <taxon>Entomophthoromycotina</taxon>
        <taxon>Basidiobolomycetes</taxon>
        <taxon>Basidiobolales</taxon>
        <taxon>Basidiobolaceae</taxon>
        <taxon>Basidiobolus</taxon>
    </lineage>
</organism>
<gene>
    <name evidence="2" type="ORF">K493DRAFT_315149</name>
</gene>
<accession>A0A1Y1YB41</accession>
<evidence type="ECO:0000313" key="3">
    <source>
        <dbReference type="Proteomes" id="UP000193498"/>
    </source>
</evidence>
<dbReference type="Proteomes" id="UP000193498">
    <property type="component" value="Unassembled WGS sequence"/>
</dbReference>
<feature type="domain" description="N-acetyltransferase" evidence="1">
    <location>
        <begin position="15"/>
        <end position="177"/>
    </location>
</feature>